<keyword evidence="2" id="KW-1185">Reference proteome</keyword>
<protein>
    <submittedName>
        <fullName evidence="1">Uncharacterized protein</fullName>
    </submittedName>
</protein>
<dbReference type="Proteomes" id="UP000258927">
    <property type="component" value="Chromosome"/>
</dbReference>
<proteinExistence type="predicted"/>
<reference evidence="1 2" key="1">
    <citation type="submission" date="2017-05" db="EMBL/GenBank/DDBJ databases">
        <title>Genome Analysis of Maritalea myrionectae HL2708#5.</title>
        <authorList>
            <consortium name="Cotde Inc.-PKNU"/>
            <person name="Jang D."/>
            <person name="Oh H.-M."/>
        </authorList>
    </citation>
    <scope>NUCLEOTIDE SEQUENCE [LARGE SCALE GENOMIC DNA]</scope>
    <source>
        <strain evidence="1 2">HL2708#5</strain>
    </source>
</reference>
<name>A0A2R4M9Z7_9HYPH</name>
<dbReference type="STRING" id="1122213.GCA_000423365_02854"/>
<evidence type="ECO:0000313" key="2">
    <source>
        <dbReference type="Proteomes" id="UP000258927"/>
    </source>
</evidence>
<evidence type="ECO:0000313" key="1">
    <source>
        <dbReference type="EMBL" id="AVX02686.1"/>
    </source>
</evidence>
<accession>A0A2R4M9Z7</accession>
<sequence length="61" mass="6724">MLLNLVIRPAELLSAFARSFQILVVSLIVAPLRRAFDLSSYIFTASRINSGRAYPPFGVLA</sequence>
<gene>
    <name evidence="1" type="ORF">MXMO3_00138</name>
</gene>
<organism evidence="1 2">
    <name type="scientific">Maritalea myrionectae</name>
    <dbReference type="NCBI Taxonomy" id="454601"/>
    <lineage>
        <taxon>Bacteria</taxon>
        <taxon>Pseudomonadati</taxon>
        <taxon>Pseudomonadota</taxon>
        <taxon>Alphaproteobacteria</taxon>
        <taxon>Hyphomicrobiales</taxon>
        <taxon>Devosiaceae</taxon>
        <taxon>Maritalea</taxon>
    </lineage>
</organism>
<dbReference type="EMBL" id="CP021330">
    <property type="protein sequence ID" value="AVX02686.1"/>
    <property type="molecule type" value="Genomic_DNA"/>
</dbReference>
<dbReference type="KEGG" id="mmyr:MXMO3_00138"/>
<dbReference type="AlphaFoldDB" id="A0A2R4M9Z7"/>